<gene>
    <name evidence="7" type="ORF">H8S62_13805</name>
</gene>
<protein>
    <recommendedName>
        <fullName evidence="2">cysteine-S-conjugate beta-lyase</fullName>
        <ecNumber evidence="2">4.4.1.13</ecNumber>
    </recommendedName>
</protein>
<evidence type="ECO:0000256" key="5">
    <source>
        <dbReference type="ARBA" id="ARBA00037974"/>
    </source>
</evidence>
<dbReference type="InterPro" id="IPR027619">
    <property type="entry name" value="C-S_lyase_PatB-like"/>
</dbReference>
<dbReference type="InterPro" id="IPR015422">
    <property type="entry name" value="PyrdxlP-dep_Trfase_small"/>
</dbReference>
<evidence type="ECO:0000259" key="6">
    <source>
        <dbReference type="Pfam" id="PF00155"/>
    </source>
</evidence>
<keyword evidence="8" id="KW-1185">Reference proteome</keyword>
<keyword evidence="7" id="KW-0032">Aminotransferase</keyword>
<dbReference type="InterPro" id="IPR015421">
    <property type="entry name" value="PyrdxlP-dep_Trfase_major"/>
</dbReference>
<dbReference type="Gene3D" id="3.90.1150.10">
    <property type="entry name" value="Aspartate Aminotransferase, domain 1"/>
    <property type="match status" value="1"/>
</dbReference>
<organism evidence="7 8">
    <name type="scientific">Lawsonibacter faecis</name>
    <dbReference type="NCBI Taxonomy" id="2763052"/>
    <lineage>
        <taxon>Bacteria</taxon>
        <taxon>Bacillati</taxon>
        <taxon>Bacillota</taxon>
        <taxon>Clostridia</taxon>
        <taxon>Eubacteriales</taxon>
        <taxon>Oscillospiraceae</taxon>
        <taxon>Lawsonibacter</taxon>
    </lineage>
</organism>
<dbReference type="GO" id="GO:0030170">
    <property type="term" value="F:pyridoxal phosphate binding"/>
    <property type="evidence" value="ECO:0007669"/>
    <property type="project" value="InterPro"/>
</dbReference>
<keyword evidence="7" id="KW-0808">Transferase</keyword>
<dbReference type="EMBL" id="JACOPQ010000012">
    <property type="protein sequence ID" value="MBC5738083.1"/>
    <property type="molecule type" value="Genomic_DNA"/>
</dbReference>
<dbReference type="SUPFAM" id="SSF53383">
    <property type="entry name" value="PLP-dependent transferases"/>
    <property type="match status" value="1"/>
</dbReference>
<accession>A0A8J6JL83</accession>
<dbReference type="Pfam" id="PF00155">
    <property type="entry name" value="Aminotran_1_2"/>
    <property type="match status" value="1"/>
</dbReference>
<name>A0A8J6JL83_9FIRM</name>
<keyword evidence="4" id="KW-0456">Lyase</keyword>
<dbReference type="CDD" id="cd00609">
    <property type="entry name" value="AAT_like"/>
    <property type="match status" value="1"/>
</dbReference>
<dbReference type="InterPro" id="IPR004839">
    <property type="entry name" value="Aminotransferase_I/II_large"/>
</dbReference>
<keyword evidence="3" id="KW-0663">Pyridoxal phosphate</keyword>
<dbReference type="Proteomes" id="UP000607645">
    <property type="component" value="Unassembled WGS sequence"/>
</dbReference>
<feature type="domain" description="Aminotransferase class I/classII large" evidence="6">
    <location>
        <begin position="45"/>
        <end position="383"/>
    </location>
</feature>
<comment type="similarity">
    <text evidence="5">Belongs to the class-II pyridoxal-phosphate-dependent aminotransferase family. MalY/PatB cystathionine beta-lyase subfamily.</text>
</comment>
<dbReference type="Gene3D" id="3.40.640.10">
    <property type="entry name" value="Type I PLP-dependent aspartate aminotransferase-like (Major domain)"/>
    <property type="match status" value="1"/>
</dbReference>
<proteinExistence type="inferred from homology"/>
<comment type="caution">
    <text evidence="7">The sequence shown here is derived from an EMBL/GenBank/DDBJ whole genome shotgun (WGS) entry which is preliminary data.</text>
</comment>
<dbReference type="NCBIfam" id="TIGR04350">
    <property type="entry name" value="C_S_lyase_PatB"/>
    <property type="match status" value="1"/>
</dbReference>
<dbReference type="PANTHER" id="PTHR43525">
    <property type="entry name" value="PROTEIN MALY"/>
    <property type="match status" value="1"/>
</dbReference>
<evidence type="ECO:0000256" key="1">
    <source>
        <dbReference type="ARBA" id="ARBA00001933"/>
    </source>
</evidence>
<dbReference type="InterPro" id="IPR015424">
    <property type="entry name" value="PyrdxlP-dep_Trfase"/>
</dbReference>
<dbReference type="GO" id="GO:0008483">
    <property type="term" value="F:transaminase activity"/>
    <property type="evidence" value="ECO:0007669"/>
    <property type="project" value="UniProtKB-KW"/>
</dbReference>
<sequence>MYDFTTFKPRRGIGAEKWSTFERQAVDNPDLAPYSIADMEFPAAPEITAALKEAADFGIYGYTVADSSYRDAVCAWMDRRHGWAVEPTWIFQTYGVVPAMNLALHALTAPGDAVIIQPPVYPPFRAVVTSTGRRVLENPLRVKDGRYEMDLEGLEALARRSEAKVFFLCSPHNPVGRVWTRRELQAAADICAANGVTVFSDEIHADFVHPGSVHIPFAALDGPAARECIVGTSASKSFNLAGLVTANIIVSDPDLRARLTGKVVGYTGEYTNYFGLAATRAAYEQGEPWLEALLEVIRGNYDYCKNFMAEKFPSVTVYPLEGTYLLWADFNSLGLEPAELERFMVEHQLYLDEGYLFGTGGAGFERINLACPRQCLTAAMERLDAAAAEFGFKR</sequence>
<evidence type="ECO:0000313" key="7">
    <source>
        <dbReference type="EMBL" id="MBC5738083.1"/>
    </source>
</evidence>
<dbReference type="GO" id="GO:0047804">
    <property type="term" value="F:cysteine-S-conjugate beta-lyase activity"/>
    <property type="evidence" value="ECO:0007669"/>
    <property type="project" value="UniProtKB-EC"/>
</dbReference>
<evidence type="ECO:0000256" key="4">
    <source>
        <dbReference type="ARBA" id="ARBA00023239"/>
    </source>
</evidence>
<dbReference type="InterPro" id="IPR051798">
    <property type="entry name" value="Class-II_PLP-Dep_Aminotrans"/>
</dbReference>
<evidence type="ECO:0000256" key="2">
    <source>
        <dbReference type="ARBA" id="ARBA00012224"/>
    </source>
</evidence>
<reference evidence="7" key="1">
    <citation type="submission" date="2020-08" db="EMBL/GenBank/DDBJ databases">
        <title>Genome public.</title>
        <authorList>
            <person name="Liu C."/>
            <person name="Sun Q."/>
        </authorList>
    </citation>
    <scope>NUCLEOTIDE SEQUENCE</scope>
    <source>
        <strain evidence="7">NSJ-52</strain>
    </source>
</reference>
<dbReference type="RefSeq" id="WP_155148462.1">
    <property type="nucleotide sequence ID" value="NZ_JACOPQ010000012.1"/>
</dbReference>
<evidence type="ECO:0000256" key="3">
    <source>
        <dbReference type="ARBA" id="ARBA00022898"/>
    </source>
</evidence>
<comment type="cofactor">
    <cofactor evidence="1">
        <name>pyridoxal 5'-phosphate</name>
        <dbReference type="ChEBI" id="CHEBI:597326"/>
    </cofactor>
</comment>
<dbReference type="AlphaFoldDB" id="A0A8J6JL83"/>
<evidence type="ECO:0000313" key="8">
    <source>
        <dbReference type="Proteomes" id="UP000607645"/>
    </source>
</evidence>
<dbReference type="EC" id="4.4.1.13" evidence="2"/>
<dbReference type="PANTHER" id="PTHR43525:SF1">
    <property type="entry name" value="PROTEIN MALY"/>
    <property type="match status" value="1"/>
</dbReference>